<evidence type="ECO:0000256" key="5">
    <source>
        <dbReference type="PROSITE-ProRule" id="PRU00679"/>
    </source>
</evidence>
<dbReference type="Proteomes" id="UP000482800">
    <property type="component" value="Unassembled WGS sequence"/>
</dbReference>
<name>A0A6V8KNW5_9ACTN</name>
<evidence type="ECO:0000256" key="1">
    <source>
        <dbReference type="ARBA" id="ARBA00022723"/>
    </source>
</evidence>
<keyword evidence="7" id="KW-1185">Reference proteome</keyword>
<evidence type="ECO:0000256" key="4">
    <source>
        <dbReference type="PIRSR" id="PIRSR601559-51"/>
    </source>
</evidence>
<dbReference type="InterPro" id="IPR001559">
    <property type="entry name" value="Phosphotriesterase"/>
</dbReference>
<evidence type="ECO:0000256" key="2">
    <source>
        <dbReference type="ARBA" id="ARBA00022801"/>
    </source>
</evidence>
<dbReference type="GO" id="GO:0008270">
    <property type="term" value="F:zinc ion binding"/>
    <property type="evidence" value="ECO:0007669"/>
    <property type="project" value="InterPro"/>
</dbReference>
<feature type="binding site" evidence="4">
    <location>
        <position position="204"/>
    </location>
    <ligand>
        <name>Zn(2+)</name>
        <dbReference type="ChEBI" id="CHEBI:29105"/>
        <label>2</label>
    </ligand>
</feature>
<feature type="modified residue" description="N6-carboxylysine" evidence="3 5">
    <location>
        <position position="143"/>
    </location>
</feature>
<dbReference type="PANTHER" id="PTHR10819">
    <property type="entry name" value="PHOSPHOTRIESTERASE-RELATED"/>
    <property type="match status" value="1"/>
</dbReference>
<sequence length="314" mass="33205">MTEVRTVLGPVPAGRLGAVDAHEHLFLRTPALPGDEFDDLERMVTEAGQVRASGIGTIVDLTPIGLGREPAKLAALSERSGVHVVAATGFHRDAHYPAGHWAHREPVQTLVEVMLADLERGMDGRDWQGPLPAPTPHRAGVIKLGASYQRISASEARRMAAGAEAARRTGVPVAVHCEVGTMGHEILQSLSDGGVAASRVLLAHLDRNPDPDLHADLAARGAWLLYDTVGRVKYRPESALLDLIERVVSAGHGDRVLLGTDVGRRSMLRAYGGGPGMAVLGETFAPRLAARLGQALVDQILVANPAAALTPTRG</sequence>
<keyword evidence="1 4" id="KW-0479">Metal-binding</keyword>
<feature type="binding site" evidence="4">
    <location>
        <position position="261"/>
    </location>
    <ligand>
        <name>Zn(2+)</name>
        <dbReference type="ChEBI" id="CHEBI:29105"/>
        <label>1</label>
    </ligand>
</feature>
<comment type="caution">
    <text evidence="6">The sequence shown here is derived from an EMBL/GenBank/DDBJ whole genome shotgun (WGS) entry which is preliminary data.</text>
</comment>
<organism evidence="6 7">
    <name type="scientific">Phytohabitans houttuyneae</name>
    <dbReference type="NCBI Taxonomy" id="1076126"/>
    <lineage>
        <taxon>Bacteria</taxon>
        <taxon>Bacillati</taxon>
        <taxon>Actinomycetota</taxon>
        <taxon>Actinomycetes</taxon>
        <taxon>Micromonosporales</taxon>
        <taxon>Micromonosporaceae</taxon>
    </lineage>
</organism>
<dbReference type="InterPro" id="IPR032466">
    <property type="entry name" value="Metal_Hydrolase"/>
</dbReference>
<feature type="binding site" description="via carbamate group" evidence="4">
    <location>
        <position position="143"/>
    </location>
    <ligand>
        <name>Zn(2+)</name>
        <dbReference type="ChEBI" id="CHEBI:29105"/>
        <label>1</label>
    </ligand>
</feature>
<feature type="binding site" evidence="4">
    <location>
        <position position="176"/>
    </location>
    <ligand>
        <name>Zn(2+)</name>
        <dbReference type="ChEBI" id="CHEBI:29105"/>
        <label>2</label>
    </ligand>
</feature>
<feature type="binding site" description="via carbamate group" evidence="4">
    <location>
        <position position="143"/>
    </location>
    <ligand>
        <name>Zn(2+)</name>
        <dbReference type="ChEBI" id="CHEBI:29105"/>
        <label>2</label>
    </ligand>
</feature>
<dbReference type="AlphaFoldDB" id="A0A6V8KNW5"/>
<evidence type="ECO:0000256" key="3">
    <source>
        <dbReference type="PIRSR" id="PIRSR601559-50"/>
    </source>
</evidence>
<dbReference type="SUPFAM" id="SSF51556">
    <property type="entry name" value="Metallo-dependent hydrolases"/>
    <property type="match status" value="1"/>
</dbReference>
<dbReference type="PROSITE" id="PS51347">
    <property type="entry name" value="PHOSPHOTRIESTERASE_2"/>
    <property type="match status" value="1"/>
</dbReference>
<dbReference type="Gene3D" id="3.20.20.140">
    <property type="entry name" value="Metal-dependent hydrolases"/>
    <property type="match status" value="1"/>
</dbReference>
<reference evidence="6 7" key="1">
    <citation type="submission" date="2020-03" db="EMBL/GenBank/DDBJ databases">
        <title>Whole genome shotgun sequence of Phytohabitans houttuyneae NBRC 108639.</title>
        <authorList>
            <person name="Komaki H."/>
            <person name="Tamura T."/>
        </authorList>
    </citation>
    <scope>NUCLEOTIDE SEQUENCE [LARGE SCALE GENOMIC DNA]</scope>
    <source>
        <strain evidence="6 7">NBRC 108639</strain>
    </source>
</reference>
<dbReference type="RefSeq" id="WP_173067320.1">
    <property type="nucleotide sequence ID" value="NZ_BAABGO010000013.1"/>
</dbReference>
<comment type="cofactor">
    <cofactor evidence="4">
        <name>a divalent metal cation</name>
        <dbReference type="ChEBI" id="CHEBI:60240"/>
    </cofactor>
    <text evidence="4">Binds 2 divalent metal cations per subunit.</text>
</comment>
<feature type="binding site" evidence="4">
    <location>
        <position position="24"/>
    </location>
    <ligand>
        <name>Zn(2+)</name>
        <dbReference type="ChEBI" id="CHEBI:29105"/>
        <label>1</label>
    </ligand>
</feature>
<feature type="binding site" evidence="4">
    <location>
        <position position="22"/>
    </location>
    <ligand>
        <name>Zn(2+)</name>
        <dbReference type="ChEBI" id="CHEBI:29105"/>
        <label>1</label>
    </ligand>
</feature>
<dbReference type="PANTHER" id="PTHR10819:SF3">
    <property type="entry name" value="PHOSPHOTRIESTERASE-RELATED PROTEIN"/>
    <property type="match status" value="1"/>
</dbReference>
<comment type="similarity">
    <text evidence="5">Belongs to the metallo-dependent hydrolases superfamily. Phosphotriesterase family.</text>
</comment>
<dbReference type="EMBL" id="BLPF01000003">
    <property type="protein sequence ID" value="GFJ84061.1"/>
    <property type="molecule type" value="Genomic_DNA"/>
</dbReference>
<accession>A0A6V8KNW5</accession>
<reference evidence="6 7" key="2">
    <citation type="submission" date="2020-03" db="EMBL/GenBank/DDBJ databases">
        <authorList>
            <person name="Ichikawa N."/>
            <person name="Kimura A."/>
            <person name="Kitahashi Y."/>
            <person name="Uohara A."/>
        </authorList>
    </citation>
    <scope>NUCLEOTIDE SEQUENCE [LARGE SCALE GENOMIC DNA]</scope>
    <source>
        <strain evidence="6 7">NBRC 108639</strain>
    </source>
</reference>
<evidence type="ECO:0000313" key="7">
    <source>
        <dbReference type="Proteomes" id="UP000482800"/>
    </source>
</evidence>
<dbReference type="GO" id="GO:0016787">
    <property type="term" value="F:hydrolase activity"/>
    <property type="evidence" value="ECO:0007669"/>
    <property type="project" value="UniProtKB-KW"/>
</dbReference>
<dbReference type="PIRSF" id="PIRSF016839">
    <property type="entry name" value="PhP"/>
    <property type="match status" value="1"/>
</dbReference>
<keyword evidence="2" id="KW-0378">Hydrolase</keyword>
<gene>
    <name evidence="6" type="ORF">Phou_082410</name>
</gene>
<protein>
    <submittedName>
        <fullName evidence="6">Phosphotriesterase</fullName>
    </submittedName>
</protein>
<dbReference type="Pfam" id="PF02126">
    <property type="entry name" value="PTE"/>
    <property type="match status" value="1"/>
</dbReference>
<evidence type="ECO:0000313" key="6">
    <source>
        <dbReference type="EMBL" id="GFJ84061.1"/>
    </source>
</evidence>
<proteinExistence type="inferred from homology"/>